<dbReference type="AlphaFoldDB" id="A0A5N6TC90"/>
<dbReference type="PANTHER" id="PTHR43103:SF3">
    <property type="entry name" value="ADP-L-GLYCERO-D-MANNO-HEPTOSE-6-EPIMERASE"/>
    <property type="match status" value="1"/>
</dbReference>
<proteinExistence type="predicted"/>
<evidence type="ECO:0000313" key="6">
    <source>
        <dbReference type="Proteomes" id="UP000325672"/>
    </source>
</evidence>
<dbReference type="InterPro" id="IPR036291">
    <property type="entry name" value="NAD(P)-bd_dom_sf"/>
</dbReference>
<evidence type="ECO:0000313" key="5">
    <source>
        <dbReference type="EMBL" id="KAE8143995.1"/>
    </source>
</evidence>
<keyword evidence="6" id="KW-1185">Reference proteome</keyword>
<dbReference type="GO" id="GO:0008712">
    <property type="term" value="F:ADP-glyceromanno-heptose 6-epimerase activity"/>
    <property type="evidence" value="ECO:0007669"/>
    <property type="project" value="InterPro"/>
</dbReference>
<dbReference type="InterPro" id="IPR001509">
    <property type="entry name" value="Epimerase_deHydtase"/>
</dbReference>
<dbReference type="PANTHER" id="PTHR43103">
    <property type="entry name" value="NUCLEOSIDE-DIPHOSPHATE-SUGAR EPIMERASE"/>
    <property type="match status" value="1"/>
</dbReference>
<evidence type="ECO:0000256" key="1">
    <source>
        <dbReference type="ARBA" id="ARBA00022857"/>
    </source>
</evidence>
<dbReference type="GO" id="GO:0005975">
    <property type="term" value="P:carbohydrate metabolic process"/>
    <property type="evidence" value="ECO:0007669"/>
    <property type="project" value="InterPro"/>
</dbReference>
<evidence type="ECO:0000256" key="2">
    <source>
        <dbReference type="ARBA" id="ARBA00023235"/>
    </source>
</evidence>
<dbReference type="NCBIfam" id="TIGR02197">
    <property type="entry name" value="heptose_epim"/>
    <property type="match status" value="1"/>
</dbReference>
<evidence type="ECO:0000256" key="3">
    <source>
        <dbReference type="ARBA" id="ARBA00023277"/>
    </source>
</evidence>
<keyword evidence="1" id="KW-0521">NADP</keyword>
<dbReference type="Pfam" id="PF01370">
    <property type="entry name" value="Epimerase"/>
    <property type="match status" value="1"/>
</dbReference>
<dbReference type="Proteomes" id="UP000325672">
    <property type="component" value="Unassembled WGS sequence"/>
</dbReference>
<dbReference type="SUPFAM" id="SSF51735">
    <property type="entry name" value="NAD(P)-binding Rossmann-fold domains"/>
    <property type="match status" value="1"/>
</dbReference>
<dbReference type="EMBL" id="ML743551">
    <property type="protein sequence ID" value="KAE8143995.1"/>
    <property type="molecule type" value="Genomic_DNA"/>
</dbReference>
<name>A0A5N6TC90_ASPPS</name>
<dbReference type="Gene3D" id="3.40.50.720">
    <property type="entry name" value="NAD(P)-binding Rossmann-like Domain"/>
    <property type="match status" value="1"/>
</dbReference>
<sequence length="328" mass="36456">MAVGKKGISTIDVDELLCDGPFNQFDRPRAYPAQASNSQATAARNSCSLNDHNRTDIIVMDDLTDGSKFTNLADCEIADYLDIGEFRTVITQDSLSPPPDIIFHNGACAVTIEQNSKFMIDLNFTMSKEILHYCQKHRSRLIYASSATVYGKNAFPKAGQQLQKPVPLNVYGYSKLLFDQYVARHVDEYKGLQVVGLRYFNVYGPREQHKGPMASIAYQMHQQLKGGSKIKLSGAYDGYAAGMQSRDFISVHDIVKVNLWFFDHPFVSGTFDVGTGRSETFLEVAEAVLEAHRVQDAISFIPFPGSLKGNYQNYTCENTKQTTGGGLL</sequence>
<gene>
    <name evidence="5" type="ORF">BDV38DRAFT_289786</name>
</gene>
<dbReference type="GeneID" id="43645543"/>
<dbReference type="Gene3D" id="3.90.25.10">
    <property type="entry name" value="UDP-galactose 4-epimerase, domain 1"/>
    <property type="match status" value="1"/>
</dbReference>
<organism evidence="5 6">
    <name type="scientific">Aspergillus pseudotamarii</name>
    <dbReference type="NCBI Taxonomy" id="132259"/>
    <lineage>
        <taxon>Eukaryota</taxon>
        <taxon>Fungi</taxon>
        <taxon>Dikarya</taxon>
        <taxon>Ascomycota</taxon>
        <taxon>Pezizomycotina</taxon>
        <taxon>Eurotiomycetes</taxon>
        <taxon>Eurotiomycetidae</taxon>
        <taxon>Eurotiales</taxon>
        <taxon>Aspergillaceae</taxon>
        <taxon>Aspergillus</taxon>
        <taxon>Aspergillus subgen. Circumdati</taxon>
    </lineage>
</organism>
<accession>A0A5N6TC90</accession>
<dbReference type="InterPro" id="IPR011912">
    <property type="entry name" value="Heptose_epim"/>
</dbReference>
<keyword evidence="3" id="KW-0119">Carbohydrate metabolism</keyword>
<keyword evidence="2" id="KW-0413">Isomerase</keyword>
<evidence type="ECO:0000259" key="4">
    <source>
        <dbReference type="Pfam" id="PF01370"/>
    </source>
</evidence>
<protein>
    <submittedName>
        <fullName evidence="5">ADP-glyceromanno-heptose 6-epimerase</fullName>
    </submittedName>
</protein>
<feature type="domain" description="NAD-dependent epimerase/dehydratase" evidence="4">
    <location>
        <begin position="49"/>
        <end position="267"/>
    </location>
</feature>
<reference evidence="5 6" key="1">
    <citation type="submission" date="2019-04" db="EMBL/GenBank/DDBJ databases">
        <title>Friends and foes A comparative genomics study of 23 Aspergillus species from section Flavi.</title>
        <authorList>
            <consortium name="DOE Joint Genome Institute"/>
            <person name="Kjaerbolling I."/>
            <person name="Vesth T."/>
            <person name="Frisvad J.C."/>
            <person name="Nybo J.L."/>
            <person name="Theobald S."/>
            <person name="Kildgaard S."/>
            <person name="Isbrandt T."/>
            <person name="Kuo A."/>
            <person name="Sato A."/>
            <person name="Lyhne E.K."/>
            <person name="Kogle M.E."/>
            <person name="Wiebenga A."/>
            <person name="Kun R.S."/>
            <person name="Lubbers R.J."/>
            <person name="Makela M.R."/>
            <person name="Barry K."/>
            <person name="Chovatia M."/>
            <person name="Clum A."/>
            <person name="Daum C."/>
            <person name="Haridas S."/>
            <person name="He G."/>
            <person name="LaButti K."/>
            <person name="Lipzen A."/>
            <person name="Mondo S."/>
            <person name="Riley R."/>
            <person name="Salamov A."/>
            <person name="Simmons B.A."/>
            <person name="Magnuson J.K."/>
            <person name="Henrissat B."/>
            <person name="Mortensen U.H."/>
            <person name="Larsen T.O."/>
            <person name="Devries R.P."/>
            <person name="Grigoriev I.V."/>
            <person name="Machida M."/>
            <person name="Baker S.E."/>
            <person name="Andersen M.R."/>
        </authorList>
    </citation>
    <scope>NUCLEOTIDE SEQUENCE [LARGE SCALE GENOMIC DNA]</scope>
    <source>
        <strain evidence="5 6">CBS 117625</strain>
    </source>
</reference>
<dbReference type="GO" id="GO:0050661">
    <property type="term" value="F:NADP binding"/>
    <property type="evidence" value="ECO:0007669"/>
    <property type="project" value="InterPro"/>
</dbReference>
<dbReference type="OrthoDB" id="331544at2759"/>
<dbReference type="RefSeq" id="XP_031920058.1">
    <property type="nucleotide sequence ID" value="XM_032061333.1"/>
</dbReference>